<comment type="caution">
    <text evidence="1">The sequence shown here is derived from an EMBL/GenBank/DDBJ whole genome shotgun (WGS) entry which is preliminary data.</text>
</comment>
<protein>
    <submittedName>
        <fullName evidence="1">Uncharacterized protein</fullName>
    </submittedName>
</protein>
<organism evidence="1 2">
    <name type="scientific">Candidatus Spechtbacteria bacterium SB0662_bin_43</name>
    <dbReference type="NCBI Taxonomy" id="2604897"/>
    <lineage>
        <taxon>Bacteria</taxon>
        <taxon>Candidatus Spechtiibacteriota</taxon>
    </lineage>
</organism>
<dbReference type="Proteomes" id="UP000449092">
    <property type="component" value="Unassembled WGS sequence"/>
</dbReference>
<dbReference type="AlphaFoldDB" id="A0A845DB95"/>
<reference evidence="1 2" key="1">
    <citation type="submission" date="2019-09" db="EMBL/GenBank/DDBJ databases">
        <title>Characterisation of the sponge microbiome using genome-centric metagenomics.</title>
        <authorList>
            <person name="Engelberts J.P."/>
            <person name="Robbins S.J."/>
            <person name="De Goeij J.M."/>
            <person name="Aranda M."/>
            <person name="Bell S.C."/>
            <person name="Webster N.S."/>
        </authorList>
    </citation>
    <scope>NUCLEOTIDE SEQUENCE [LARGE SCALE GENOMIC DNA]</scope>
    <source>
        <strain evidence="1">SB0662_bin_43</strain>
    </source>
</reference>
<name>A0A845DB95_9BACT</name>
<sequence length="85" mass="10252">MEKDKLERVREILKNSDPWELANLESEGYVDRDETVIQAFIDRGEYEKEWERQTENAIQNIDEYIEKYVNEEYADAIIAWGKEIH</sequence>
<gene>
    <name evidence="1" type="ORF">F4X82_02250</name>
</gene>
<evidence type="ECO:0000313" key="1">
    <source>
        <dbReference type="EMBL" id="MYE38318.1"/>
    </source>
</evidence>
<accession>A0A845DB95</accession>
<dbReference type="EMBL" id="VXOY01000019">
    <property type="protein sequence ID" value="MYE38318.1"/>
    <property type="molecule type" value="Genomic_DNA"/>
</dbReference>
<evidence type="ECO:0000313" key="2">
    <source>
        <dbReference type="Proteomes" id="UP000449092"/>
    </source>
</evidence>
<proteinExistence type="predicted"/>